<comment type="similarity">
    <text evidence="1">Belongs to the 'phage' integrase family.</text>
</comment>
<dbReference type="GO" id="GO:0006310">
    <property type="term" value="P:DNA recombination"/>
    <property type="evidence" value="ECO:0007669"/>
    <property type="project" value="UniProtKB-KW"/>
</dbReference>
<dbReference type="GO" id="GO:0003677">
    <property type="term" value="F:DNA binding"/>
    <property type="evidence" value="ECO:0007669"/>
    <property type="project" value="UniProtKB-KW"/>
</dbReference>
<evidence type="ECO:0000313" key="5">
    <source>
        <dbReference type="EMBL" id="PWJ53087.1"/>
    </source>
</evidence>
<organism evidence="5 6">
    <name type="scientific">Dyadobacter jejuensis</name>
    <dbReference type="NCBI Taxonomy" id="1082580"/>
    <lineage>
        <taxon>Bacteria</taxon>
        <taxon>Pseudomonadati</taxon>
        <taxon>Bacteroidota</taxon>
        <taxon>Cytophagia</taxon>
        <taxon>Cytophagales</taxon>
        <taxon>Spirosomataceae</taxon>
        <taxon>Dyadobacter</taxon>
    </lineage>
</organism>
<sequence>MKYTIIENPEYSSHVQQYGQYLQIMNYAPVSVEGSKALMLEFFSYLENQGIWELPQQPKTIDLFMHHLRSRPNERFAGKGLSEGHRAKFWQAIRNFDQYLRHTGQGGLNMPERDIQNTPVNQRDIGQILTQDEIRQLYQACDTSNPVGIRDRAMLSLFYGCGLRRKEGLSLEVSDLKFSSNLIHVREGKFRKERYVPMGKQVKDDLYTYLLEGRPYLLKDNTQHTDAKVVVKSVLISQRGRTPTGETLGFRLKHLQDQTSNPVLQSMTIGLHILRHSIATHLLQQGMSLKRIAQFLGHAYLESTQVYTHMAHGKL</sequence>
<feature type="domain" description="Tyr recombinase" evidence="4">
    <location>
        <begin position="124"/>
        <end position="315"/>
    </location>
</feature>
<keyword evidence="6" id="KW-1185">Reference proteome</keyword>
<reference evidence="5 6" key="1">
    <citation type="submission" date="2018-03" db="EMBL/GenBank/DDBJ databases">
        <title>Genomic Encyclopedia of Archaeal and Bacterial Type Strains, Phase II (KMG-II): from individual species to whole genera.</title>
        <authorList>
            <person name="Goeker M."/>
        </authorList>
    </citation>
    <scope>NUCLEOTIDE SEQUENCE [LARGE SCALE GENOMIC DNA]</scope>
    <source>
        <strain evidence="5 6">DSM 100346</strain>
    </source>
</reference>
<dbReference type="InterPro" id="IPR002104">
    <property type="entry name" value="Integrase_catalytic"/>
</dbReference>
<evidence type="ECO:0000259" key="4">
    <source>
        <dbReference type="PROSITE" id="PS51898"/>
    </source>
</evidence>
<dbReference type="Pfam" id="PF00589">
    <property type="entry name" value="Phage_integrase"/>
    <property type="match status" value="1"/>
</dbReference>
<dbReference type="Proteomes" id="UP000245880">
    <property type="component" value="Unassembled WGS sequence"/>
</dbReference>
<dbReference type="EMBL" id="QGDT01000027">
    <property type="protein sequence ID" value="PWJ53087.1"/>
    <property type="molecule type" value="Genomic_DNA"/>
</dbReference>
<dbReference type="RefSeq" id="WP_109678346.1">
    <property type="nucleotide sequence ID" value="NZ_QGDT01000027.1"/>
</dbReference>
<dbReference type="PANTHER" id="PTHR30349:SF41">
    <property type="entry name" value="INTEGRASE_RECOMBINASE PROTEIN MJ0367-RELATED"/>
    <property type="match status" value="1"/>
</dbReference>
<evidence type="ECO:0000313" key="6">
    <source>
        <dbReference type="Proteomes" id="UP000245880"/>
    </source>
</evidence>
<proteinExistence type="inferred from homology"/>
<protein>
    <submittedName>
        <fullName evidence="5">Integrase/recombinase XerC/integrase/recombinase XerD</fullName>
    </submittedName>
</protein>
<comment type="caution">
    <text evidence="5">The sequence shown here is derived from an EMBL/GenBank/DDBJ whole genome shotgun (WGS) entry which is preliminary data.</text>
</comment>
<accession>A0A316ASL1</accession>
<evidence type="ECO:0000256" key="2">
    <source>
        <dbReference type="ARBA" id="ARBA00023125"/>
    </source>
</evidence>
<dbReference type="AlphaFoldDB" id="A0A316ASL1"/>
<dbReference type="PANTHER" id="PTHR30349">
    <property type="entry name" value="PHAGE INTEGRASE-RELATED"/>
    <property type="match status" value="1"/>
</dbReference>
<keyword evidence="2" id="KW-0238">DNA-binding</keyword>
<dbReference type="InterPro" id="IPR050090">
    <property type="entry name" value="Tyrosine_recombinase_XerCD"/>
</dbReference>
<dbReference type="InterPro" id="IPR013762">
    <property type="entry name" value="Integrase-like_cat_sf"/>
</dbReference>
<dbReference type="GO" id="GO:0015074">
    <property type="term" value="P:DNA integration"/>
    <property type="evidence" value="ECO:0007669"/>
    <property type="project" value="InterPro"/>
</dbReference>
<keyword evidence="3" id="KW-0233">DNA recombination</keyword>
<dbReference type="PROSITE" id="PS51898">
    <property type="entry name" value="TYR_RECOMBINASE"/>
    <property type="match status" value="1"/>
</dbReference>
<dbReference type="SUPFAM" id="SSF56349">
    <property type="entry name" value="DNA breaking-rejoining enzymes"/>
    <property type="match status" value="1"/>
</dbReference>
<evidence type="ECO:0000256" key="3">
    <source>
        <dbReference type="ARBA" id="ARBA00023172"/>
    </source>
</evidence>
<dbReference type="InterPro" id="IPR011010">
    <property type="entry name" value="DNA_brk_join_enz"/>
</dbReference>
<name>A0A316ASL1_9BACT</name>
<evidence type="ECO:0000256" key="1">
    <source>
        <dbReference type="ARBA" id="ARBA00008857"/>
    </source>
</evidence>
<dbReference type="Gene3D" id="1.10.443.10">
    <property type="entry name" value="Intergrase catalytic core"/>
    <property type="match status" value="1"/>
</dbReference>
<dbReference type="OrthoDB" id="9801717at2"/>
<gene>
    <name evidence="5" type="ORF">CLV98_1276</name>
</gene>